<dbReference type="Proteomes" id="UP001234989">
    <property type="component" value="Chromosome 6"/>
</dbReference>
<proteinExistence type="predicted"/>
<dbReference type="CDD" id="cd06222">
    <property type="entry name" value="RNase_H_like"/>
    <property type="match status" value="1"/>
</dbReference>
<feature type="compositionally biased region" description="Polar residues" evidence="1">
    <location>
        <begin position="525"/>
        <end position="544"/>
    </location>
</feature>
<gene>
    <name evidence="2" type="ORF">MTR67_026226</name>
</gene>
<dbReference type="GO" id="GO:0003676">
    <property type="term" value="F:nucleic acid binding"/>
    <property type="evidence" value="ECO:0007669"/>
    <property type="project" value="InterPro"/>
</dbReference>
<dbReference type="EMBL" id="CP133617">
    <property type="protein sequence ID" value="WMV32841.1"/>
    <property type="molecule type" value="Genomic_DNA"/>
</dbReference>
<protein>
    <recommendedName>
        <fullName evidence="4">RNase H type-1 domain-containing protein</fullName>
    </recommendedName>
</protein>
<organism evidence="2 3">
    <name type="scientific">Solanum verrucosum</name>
    <dbReference type="NCBI Taxonomy" id="315347"/>
    <lineage>
        <taxon>Eukaryota</taxon>
        <taxon>Viridiplantae</taxon>
        <taxon>Streptophyta</taxon>
        <taxon>Embryophyta</taxon>
        <taxon>Tracheophyta</taxon>
        <taxon>Spermatophyta</taxon>
        <taxon>Magnoliopsida</taxon>
        <taxon>eudicotyledons</taxon>
        <taxon>Gunneridae</taxon>
        <taxon>Pentapetalae</taxon>
        <taxon>asterids</taxon>
        <taxon>lamiids</taxon>
        <taxon>Solanales</taxon>
        <taxon>Solanaceae</taxon>
        <taxon>Solanoideae</taxon>
        <taxon>Solaneae</taxon>
        <taxon>Solanum</taxon>
    </lineage>
</organism>
<name>A0AAF0TU93_SOLVR</name>
<dbReference type="InterPro" id="IPR012337">
    <property type="entry name" value="RNaseH-like_sf"/>
</dbReference>
<keyword evidence="3" id="KW-1185">Reference proteome</keyword>
<dbReference type="AlphaFoldDB" id="A0AAF0TU93"/>
<sequence>MKLIMDTLGNYEHASHQLINREKSHFMIIDTTSINIISDIKEVTCFSQNTSPITYLGCPLYIGTQRIIYYSHLVEKVSKKISGWQTRILNFGGRIILIKHALQSIPIHTMTAISPQNTTIKYIESIIAHFFWGRDQDKRKYHWASIETISLLYAEGGVGLRKLIDICTSLQFKQWWVFRSKTSLWSQLIKSKYCQRANPVAKKVDTGDSLDDWLWGVGGALAKHTSDISSLNNIIVAHFWVNSKWNERKLRQQQGWDEVDHIFMHGHFAAYIWKYFSNILGIAVPQTSLCTYLLNWFGNQGKNEAHKIIIQTIPIVICWNLWKNRCSSKYEEKISRISRVKYLIIQDMFQLLRSVFPYIQWPEVVDMLEQGKHEIRVISVIWKTPPNSRYKLNTDDSALPNPGKIGGGVILRDSKGDIIYVFAIPLGEGTNNQEEVQAASYGLNWEANQQICCLNKVASKRQSEGGDVRDDDSMEEEVHLTNISLNPLQNHNKQGIQASLVDSTTKQQTQLNELNCSRQEEQLGTNSQDYAGPNGQTHDQQSVGEQKMEHNTKQGDTRIRLDHRHQQDSARGNRKSTPLQRIKSRLLRTINQEHGRGDIAPQQQSDRNQGSGENASQAQITDHGGNVESNKYHKDFPKISSNFDRHNTSIQKIQQTPQPNQPTPTNNLNENQKTKQDINVEPAPYTVVETLAARLRQIHATQVTSIELVPPRHTTK</sequence>
<dbReference type="PANTHER" id="PTHR33116">
    <property type="entry name" value="REVERSE TRANSCRIPTASE ZINC-BINDING DOMAIN-CONTAINING PROTEIN-RELATED-RELATED"/>
    <property type="match status" value="1"/>
</dbReference>
<dbReference type="SUPFAM" id="SSF53098">
    <property type="entry name" value="Ribonuclease H-like"/>
    <property type="match status" value="1"/>
</dbReference>
<dbReference type="InterPro" id="IPR036397">
    <property type="entry name" value="RNaseH_sf"/>
</dbReference>
<feature type="compositionally biased region" description="Low complexity" evidence="1">
    <location>
        <begin position="654"/>
        <end position="667"/>
    </location>
</feature>
<evidence type="ECO:0000313" key="3">
    <source>
        <dbReference type="Proteomes" id="UP001234989"/>
    </source>
</evidence>
<dbReference type="PANTHER" id="PTHR33116:SF82">
    <property type="entry name" value="RNASE H FAMILY PROTEIN"/>
    <property type="match status" value="1"/>
</dbReference>
<reference evidence="2" key="1">
    <citation type="submission" date="2023-08" db="EMBL/GenBank/DDBJ databases">
        <title>A de novo genome assembly of Solanum verrucosum Schlechtendal, a Mexican diploid species geographically isolated from the other diploid A-genome species in potato relatives.</title>
        <authorList>
            <person name="Hosaka K."/>
        </authorList>
    </citation>
    <scope>NUCLEOTIDE SEQUENCE</scope>
    <source>
        <tissue evidence="2">Young leaves</tissue>
    </source>
</reference>
<dbReference type="Gene3D" id="3.30.420.10">
    <property type="entry name" value="Ribonuclease H-like superfamily/Ribonuclease H"/>
    <property type="match status" value="1"/>
</dbReference>
<accession>A0AAF0TU93</accession>
<feature type="region of interest" description="Disordered" evidence="1">
    <location>
        <begin position="525"/>
        <end position="678"/>
    </location>
</feature>
<evidence type="ECO:0008006" key="4">
    <source>
        <dbReference type="Google" id="ProtNLM"/>
    </source>
</evidence>
<evidence type="ECO:0000256" key="1">
    <source>
        <dbReference type="SAM" id="MobiDB-lite"/>
    </source>
</evidence>
<evidence type="ECO:0000313" key="2">
    <source>
        <dbReference type="EMBL" id="WMV32841.1"/>
    </source>
</evidence>
<feature type="compositionally biased region" description="Polar residues" evidence="1">
    <location>
        <begin position="601"/>
        <end position="620"/>
    </location>
</feature>
<feature type="compositionally biased region" description="Basic and acidic residues" evidence="1">
    <location>
        <begin position="630"/>
        <end position="647"/>
    </location>
</feature>
<feature type="compositionally biased region" description="Basic and acidic residues" evidence="1">
    <location>
        <begin position="546"/>
        <end position="568"/>
    </location>
</feature>
<dbReference type="InterPro" id="IPR044730">
    <property type="entry name" value="RNase_H-like_dom_plant"/>
</dbReference>